<keyword evidence="4" id="KW-1185">Reference proteome</keyword>
<feature type="compositionally biased region" description="Low complexity" evidence="1">
    <location>
        <begin position="379"/>
        <end position="388"/>
    </location>
</feature>
<reference evidence="3 4" key="1">
    <citation type="submission" date="2019-06" db="EMBL/GenBank/DDBJ databases">
        <title>Sequencing the genomes of 1000 actinobacteria strains.</title>
        <authorList>
            <person name="Klenk H.-P."/>
        </authorList>
    </citation>
    <scope>NUCLEOTIDE SEQUENCE [LARGE SCALE GENOMIC DNA]</scope>
    <source>
        <strain evidence="3 4">DSM 19560</strain>
    </source>
</reference>
<feature type="region of interest" description="Disordered" evidence="1">
    <location>
        <begin position="337"/>
        <end position="440"/>
    </location>
</feature>
<evidence type="ECO:0000313" key="4">
    <source>
        <dbReference type="Proteomes" id="UP000318297"/>
    </source>
</evidence>
<proteinExistence type="predicted"/>
<keyword evidence="2" id="KW-0812">Transmembrane</keyword>
<organism evidence="3 4">
    <name type="scientific">Rudaeicoccus suwonensis</name>
    <dbReference type="NCBI Taxonomy" id="657409"/>
    <lineage>
        <taxon>Bacteria</taxon>
        <taxon>Bacillati</taxon>
        <taxon>Actinomycetota</taxon>
        <taxon>Actinomycetes</taxon>
        <taxon>Micrococcales</taxon>
        <taxon>Dermacoccaceae</taxon>
        <taxon>Rudaeicoccus</taxon>
    </lineage>
</organism>
<feature type="compositionally biased region" description="Low complexity" evidence="1">
    <location>
        <begin position="423"/>
        <end position="440"/>
    </location>
</feature>
<feature type="transmembrane region" description="Helical" evidence="2">
    <location>
        <begin position="107"/>
        <end position="128"/>
    </location>
</feature>
<feature type="transmembrane region" description="Helical" evidence="2">
    <location>
        <begin position="77"/>
        <end position="95"/>
    </location>
</feature>
<feature type="compositionally biased region" description="Gly residues" evidence="1">
    <location>
        <begin position="389"/>
        <end position="414"/>
    </location>
</feature>
<evidence type="ECO:0008006" key="5">
    <source>
        <dbReference type="Google" id="ProtNLM"/>
    </source>
</evidence>
<feature type="transmembrane region" description="Helical" evidence="2">
    <location>
        <begin position="267"/>
        <end position="288"/>
    </location>
</feature>
<dbReference type="Proteomes" id="UP000318297">
    <property type="component" value="Unassembled WGS sequence"/>
</dbReference>
<sequence>MIAATMTPHTIWCPVVCSVAKSAAQSGFASVVGDLADGAQYMLKFLAAFWMNVPDPQVSGGSTAGQLALLTNAQQPVVLAFASLGFLAGLVQVIWSNRAAESAKNLVRGLMVMVTANALALGVTQLLLTSGDAYSTWILQQATGASNGQDAFSAIIMAILPSSASTGGGALGAWFILAILLILASMVQVVFMIVRGGIIYCLVVFLPYSSATAYSEDGWARFKRLAMLLFAFTIYKPVAATIYATGFKVLHSPTNPDQVLSSLMSGVYGLTILILAAIALPALIKFLLPVAAMGSSSAFSGGAALAALGTGAAMLAGGGAKGGAGAAAGGGAGLTQTGGSSGPISGGPADGSGAGPTAPGGGGGGSGAVPDAGGGGTGTAEAGASGSSSAGGGGAGAADSGAGGAAGAGAGGGSEQTAPMPTGAASDSAGGSGAAGSKAAQLVGAALQQVGSSADSAVGDGAERTSW</sequence>
<dbReference type="AlphaFoldDB" id="A0A561DVH8"/>
<keyword evidence="2" id="KW-0472">Membrane</keyword>
<name>A0A561DVH8_9MICO</name>
<gene>
    <name evidence="3" type="ORF">BKA23_3384</name>
</gene>
<accession>A0A561DVH8</accession>
<feature type="transmembrane region" description="Helical" evidence="2">
    <location>
        <begin position="173"/>
        <end position="206"/>
    </location>
</feature>
<keyword evidence="2" id="KW-1133">Transmembrane helix</keyword>
<dbReference type="EMBL" id="VIVQ01000005">
    <property type="protein sequence ID" value="TWE07371.1"/>
    <property type="molecule type" value="Genomic_DNA"/>
</dbReference>
<evidence type="ECO:0000256" key="2">
    <source>
        <dbReference type="SAM" id="Phobius"/>
    </source>
</evidence>
<evidence type="ECO:0000313" key="3">
    <source>
        <dbReference type="EMBL" id="TWE07371.1"/>
    </source>
</evidence>
<feature type="transmembrane region" description="Helical" evidence="2">
    <location>
        <begin position="227"/>
        <end position="247"/>
    </location>
</feature>
<comment type="caution">
    <text evidence="3">The sequence shown here is derived from an EMBL/GenBank/DDBJ whole genome shotgun (WGS) entry which is preliminary data.</text>
</comment>
<protein>
    <recommendedName>
        <fullName evidence="5">TrbL/VirB6 plasmid conjugal transfer protein</fullName>
    </recommendedName>
</protein>
<feature type="compositionally biased region" description="Gly residues" evidence="1">
    <location>
        <begin position="339"/>
        <end position="378"/>
    </location>
</feature>
<evidence type="ECO:0000256" key="1">
    <source>
        <dbReference type="SAM" id="MobiDB-lite"/>
    </source>
</evidence>